<dbReference type="InterPro" id="IPR013083">
    <property type="entry name" value="Znf_RING/FYVE/PHD"/>
</dbReference>
<evidence type="ECO:0000256" key="3">
    <source>
        <dbReference type="ARBA" id="ARBA00022833"/>
    </source>
</evidence>
<dbReference type="GO" id="GO:0008270">
    <property type="term" value="F:zinc ion binding"/>
    <property type="evidence" value="ECO:0007669"/>
    <property type="project" value="UniProtKB-KW"/>
</dbReference>
<dbReference type="Proteomes" id="UP000239563">
    <property type="component" value="Chromosome I"/>
</dbReference>
<feature type="region of interest" description="Disordered" evidence="4">
    <location>
        <begin position="40"/>
        <end position="76"/>
    </location>
</feature>
<keyword evidence="3" id="KW-0862">Zinc</keyword>
<evidence type="ECO:0000256" key="5">
    <source>
        <dbReference type="SAM" id="Phobius"/>
    </source>
</evidence>
<feature type="transmembrane region" description="Helical" evidence="5">
    <location>
        <begin position="165"/>
        <end position="187"/>
    </location>
</feature>
<dbReference type="PROSITE" id="PS51292">
    <property type="entry name" value="ZF_RING_CH"/>
    <property type="match status" value="1"/>
</dbReference>
<dbReference type="PANTHER" id="PTHR46347">
    <property type="entry name" value="RING/FYVE/PHD ZINC FINGER SUPERFAMILY PROTEIN"/>
    <property type="match status" value="1"/>
</dbReference>
<feature type="region of interest" description="Disordered" evidence="4">
    <location>
        <begin position="780"/>
        <end position="812"/>
    </location>
</feature>
<feature type="compositionally biased region" description="Polar residues" evidence="4">
    <location>
        <begin position="783"/>
        <end position="792"/>
    </location>
</feature>
<keyword evidence="1" id="KW-0479">Metal-binding</keyword>
<dbReference type="PANTHER" id="PTHR46347:SF1">
    <property type="entry name" value="RING_FYVE_PHD ZINC FINGER SUPERFAMILY PROTEIN"/>
    <property type="match status" value="1"/>
</dbReference>
<evidence type="ECO:0000256" key="2">
    <source>
        <dbReference type="ARBA" id="ARBA00022771"/>
    </source>
</evidence>
<evidence type="ECO:0000313" key="7">
    <source>
        <dbReference type="EMBL" id="SJX60728.1"/>
    </source>
</evidence>
<name>A0A2N8U7S1_9BASI</name>
<dbReference type="AlphaFoldDB" id="A0A2N8U7S1"/>
<evidence type="ECO:0000313" key="8">
    <source>
        <dbReference type="Proteomes" id="UP000239563"/>
    </source>
</evidence>
<accession>A0A2N8U7S1</accession>
<evidence type="ECO:0000256" key="1">
    <source>
        <dbReference type="ARBA" id="ARBA00022723"/>
    </source>
</evidence>
<protein>
    <recommendedName>
        <fullName evidence="6">RING-CH-type domain-containing protein</fullName>
    </recommendedName>
</protein>
<dbReference type="CDD" id="cd16495">
    <property type="entry name" value="RING_CH-C4HC3_MARCH"/>
    <property type="match status" value="1"/>
</dbReference>
<feature type="transmembrane region" description="Helical" evidence="5">
    <location>
        <begin position="852"/>
        <end position="868"/>
    </location>
</feature>
<keyword evidence="2" id="KW-0863">Zinc-finger</keyword>
<dbReference type="InterPro" id="IPR011016">
    <property type="entry name" value="Znf_RING-CH"/>
</dbReference>
<proteinExistence type="predicted"/>
<sequence length="888" mass="99684">MDVDGINVAEQRREEEEVEFILGALPSIWHNTQNVLRDLGYQRAADNEGDADEQQGLSHRASDPDKNDAQASNDEEEEEKVCRMCLSSEAELGEDGMSLGRLIAPCHCDGSMRYVHDTCLDQWRRKSAATEAARLCGQCHARYRFKRTRYSSLIAFVQASQMLRILFSVLVVFLASFVFGVLALVSLRTVAALKDTPLAFIRDAALRPVSLEKMSWNITLRQEEAIADVWMPADLVRRNRASLAPLGVIDHGVYEKADLEVFSRIRQHQLHNPTYWKLVKRPLSTYRANYTDTMIIRAKLRSGEDVSDELERLSLGLPLFPLDDWYYDARPTTVHNSATAFAGNDVTKNSSSTGLQTPYTLSPSLRERLVGADFKLGFNLPFLSSKPKDASEAQDADEVDVWQRQNLTIKFVYEETPGEIIPELSDYFLLRIIPEWLGFLRAIPYGIAIAMIDRFYFVLSVFQPWWSSIARSSLQLAILLLESHRELMWCASKAAVAALIAYLDVVFEPVRWNPDNAVVVGPPRTRSRRAAALAREVMVQAADSVFGPMWLNWWGGYSLSVYMAPRQFMTTERVEMTQLAAVFAPAITLLVDVAVGGLATFSERAASFQKSHTDRWTRADWVHHDYSASEGYLRMIATLLGDEDASQASRYDLWLETSRSRLLPGRTRPLRMALLPKLSTWKTVMLLGCLVTTTVALLAATVAAWDTTISHFARQAWRSLVSIFQLLMHSGDTFRHMWRQTRDTSLFVVRYTAGRVSAVVAQVLRGVKSLLPGNRDAGALHADSTSHASEGTSADADDAQPPPEEPAHAIPEPLMNDPFLQGAHMGIFGAIFGHIASIYGCIHAFVFTMRFILVYLPFEPFMIIYALLQKLIQVDVANTEVLDRDDSG</sequence>
<keyword evidence="5" id="KW-0472">Membrane</keyword>
<evidence type="ECO:0000256" key="4">
    <source>
        <dbReference type="SAM" id="MobiDB-lite"/>
    </source>
</evidence>
<dbReference type="SUPFAM" id="SSF57850">
    <property type="entry name" value="RING/U-box"/>
    <property type="match status" value="1"/>
</dbReference>
<gene>
    <name evidence="7" type="ORF">SRS1_11955</name>
</gene>
<keyword evidence="5" id="KW-1133">Transmembrane helix</keyword>
<evidence type="ECO:0000259" key="6">
    <source>
        <dbReference type="PROSITE" id="PS51292"/>
    </source>
</evidence>
<feature type="domain" description="RING-CH-type" evidence="6">
    <location>
        <begin position="74"/>
        <end position="146"/>
    </location>
</feature>
<feature type="transmembrane region" description="Helical" evidence="5">
    <location>
        <begin position="684"/>
        <end position="705"/>
    </location>
</feature>
<dbReference type="SMART" id="SM00744">
    <property type="entry name" value="RINGv"/>
    <property type="match status" value="1"/>
</dbReference>
<feature type="transmembrane region" description="Helical" evidence="5">
    <location>
        <begin position="579"/>
        <end position="601"/>
    </location>
</feature>
<dbReference type="Pfam" id="PF12906">
    <property type="entry name" value="RINGv"/>
    <property type="match status" value="1"/>
</dbReference>
<organism evidence="7 8">
    <name type="scientific">Sporisorium reilianum f. sp. reilianum</name>
    <dbReference type="NCBI Taxonomy" id="72559"/>
    <lineage>
        <taxon>Eukaryota</taxon>
        <taxon>Fungi</taxon>
        <taxon>Dikarya</taxon>
        <taxon>Basidiomycota</taxon>
        <taxon>Ustilaginomycotina</taxon>
        <taxon>Ustilaginomycetes</taxon>
        <taxon>Ustilaginales</taxon>
        <taxon>Ustilaginaceae</taxon>
        <taxon>Sporisorium</taxon>
    </lineage>
</organism>
<dbReference type="EMBL" id="LT795054">
    <property type="protein sequence ID" value="SJX60728.1"/>
    <property type="molecule type" value="Genomic_DNA"/>
</dbReference>
<keyword evidence="5" id="KW-0812">Transmembrane</keyword>
<feature type="transmembrane region" description="Helical" evidence="5">
    <location>
        <begin position="825"/>
        <end position="846"/>
    </location>
</feature>
<dbReference type="Gene3D" id="3.30.40.10">
    <property type="entry name" value="Zinc/RING finger domain, C3HC4 (zinc finger)"/>
    <property type="match status" value="1"/>
</dbReference>
<reference evidence="7 8" key="1">
    <citation type="submission" date="2017-02" db="EMBL/GenBank/DDBJ databases">
        <authorList>
            <person name="Peterson S.W."/>
        </authorList>
    </citation>
    <scope>NUCLEOTIDE SEQUENCE [LARGE SCALE GENOMIC DNA]</scope>
    <source>
        <strain evidence="7 8">SRS1_H2-8</strain>
    </source>
</reference>